<dbReference type="Proteomes" id="UP000054538">
    <property type="component" value="Unassembled WGS sequence"/>
</dbReference>
<sequence length="72" mass="7909">MSDSTIESASEDESLAIKWAPMSKEVEEEEGEEHEGEDEKGEADLDVIAESHQTAMDELQRGCKKESSGDHA</sequence>
<organism evidence="2 3">
    <name type="scientific">Paxillus rubicundulus Ve08.2h10</name>
    <dbReference type="NCBI Taxonomy" id="930991"/>
    <lineage>
        <taxon>Eukaryota</taxon>
        <taxon>Fungi</taxon>
        <taxon>Dikarya</taxon>
        <taxon>Basidiomycota</taxon>
        <taxon>Agaricomycotina</taxon>
        <taxon>Agaricomycetes</taxon>
        <taxon>Agaricomycetidae</taxon>
        <taxon>Boletales</taxon>
        <taxon>Paxilineae</taxon>
        <taxon>Paxillaceae</taxon>
        <taxon>Paxillus</taxon>
    </lineage>
</organism>
<feature type="compositionally biased region" description="Basic and acidic residues" evidence="1">
    <location>
        <begin position="58"/>
        <end position="72"/>
    </location>
</feature>
<protein>
    <submittedName>
        <fullName evidence="2">Uncharacterized protein</fullName>
    </submittedName>
</protein>
<reference evidence="2 3" key="1">
    <citation type="submission" date="2014-04" db="EMBL/GenBank/DDBJ databases">
        <authorList>
            <consortium name="DOE Joint Genome Institute"/>
            <person name="Kuo A."/>
            <person name="Kohler A."/>
            <person name="Jargeat P."/>
            <person name="Nagy L.G."/>
            <person name="Floudas D."/>
            <person name="Copeland A."/>
            <person name="Barry K.W."/>
            <person name="Cichocki N."/>
            <person name="Veneault-Fourrey C."/>
            <person name="LaButti K."/>
            <person name="Lindquist E.A."/>
            <person name="Lipzen A."/>
            <person name="Lundell T."/>
            <person name="Morin E."/>
            <person name="Murat C."/>
            <person name="Sun H."/>
            <person name="Tunlid A."/>
            <person name="Henrissat B."/>
            <person name="Grigoriev I.V."/>
            <person name="Hibbett D.S."/>
            <person name="Martin F."/>
            <person name="Nordberg H.P."/>
            <person name="Cantor M.N."/>
            <person name="Hua S.X."/>
        </authorList>
    </citation>
    <scope>NUCLEOTIDE SEQUENCE [LARGE SCALE GENOMIC DNA]</scope>
    <source>
        <strain evidence="2 3">Ve08.2h10</strain>
    </source>
</reference>
<name>A0A0D0CBD5_9AGAM</name>
<gene>
    <name evidence="2" type="ORF">PAXRUDRAFT_21549</name>
</gene>
<dbReference type="HOGENOM" id="CLU_2469787_0_0_1"/>
<evidence type="ECO:0000313" key="3">
    <source>
        <dbReference type="Proteomes" id="UP000054538"/>
    </source>
</evidence>
<reference evidence="3" key="2">
    <citation type="submission" date="2015-01" db="EMBL/GenBank/DDBJ databases">
        <title>Evolutionary Origins and Diversification of the Mycorrhizal Mutualists.</title>
        <authorList>
            <consortium name="DOE Joint Genome Institute"/>
            <consortium name="Mycorrhizal Genomics Consortium"/>
            <person name="Kohler A."/>
            <person name="Kuo A."/>
            <person name="Nagy L.G."/>
            <person name="Floudas D."/>
            <person name="Copeland A."/>
            <person name="Barry K.W."/>
            <person name="Cichocki N."/>
            <person name="Veneault-Fourrey C."/>
            <person name="LaButti K."/>
            <person name="Lindquist E.A."/>
            <person name="Lipzen A."/>
            <person name="Lundell T."/>
            <person name="Morin E."/>
            <person name="Murat C."/>
            <person name="Riley R."/>
            <person name="Ohm R."/>
            <person name="Sun H."/>
            <person name="Tunlid A."/>
            <person name="Henrissat B."/>
            <person name="Grigoriev I.V."/>
            <person name="Hibbett D.S."/>
            <person name="Martin F."/>
        </authorList>
    </citation>
    <scope>NUCLEOTIDE SEQUENCE [LARGE SCALE GENOMIC DNA]</scope>
    <source>
        <strain evidence="3">Ve08.2h10</strain>
    </source>
</reference>
<accession>A0A0D0CBD5</accession>
<dbReference type="InParanoid" id="A0A0D0CBD5"/>
<feature type="compositionally biased region" description="Acidic residues" evidence="1">
    <location>
        <begin position="26"/>
        <end position="47"/>
    </location>
</feature>
<keyword evidence="3" id="KW-1185">Reference proteome</keyword>
<dbReference type="EMBL" id="KN830408">
    <property type="protein sequence ID" value="KIK72818.1"/>
    <property type="molecule type" value="Genomic_DNA"/>
</dbReference>
<evidence type="ECO:0000313" key="2">
    <source>
        <dbReference type="EMBL" id="KIK72818.1"/>
    </source>
</evidence>
<evidence type="ECO:0000256" key="1">
    <source>
        <dbReference type="SAM" id="MobiDB-lite"/>
    </source>
</evidence>
<dbReference type="AlphaFoldDB" id="A0A0D0CBD5"/>
<proteinExistence type="predicted"/>
<feature type="region of interest" description="Disordered" evidence="1">
    <location>
        <begin position="1"/>
        <end position="72"/>
    </location>
</feature>